<dbReference type="EMBL" id="JAOPGA020001151">
    <property type="protein sequence ID" value="KAL0485577.1"/>
    <property type="molecule type" value="Genomic_DNA"/>
</dbReference>
<organism evidence="1 2">
    <name type="scientific">Acrasis kona</name>
    <dbReference type="NCBI Taxonomy" id="1008807"/>
    <lineage>
        <taxon>Eukaryota</taxon>
        <taxon>Discoba</taxon>
        <taxon>Heterolobosea</taxon>
        <taxon>Tetramitia</taxon>
        <taxon>Eutetramitia</taxon>
        <taxon>Acrasidae</taxon>
        <taxon>Acrasis</taxon>
    </lineage>
</organism>
<dbReference type="AlphaFoldDB" id="A0AAW2Z8P1"/>
<sequence>MENHIFDTLNSIERVKLKLENPLGVANNMLGRYHSFVAQRIDLLRGDRSTLHNIDRSLEEFSRANLFFDEYITLSNVTNIINKDVVSQKFQKQVIGDLSTKIETHISEVIDWMLDRKYKHWKAVTDYVNVEYNKFKEQNNKIEQIKSNIEKLKMLIEALDK</sequence>
<keyword evidence="2" id="KW-1185">Reference proteome</keyword>
<proteinExistence type="predicted"/>
<comment type="caution">
    <text evidence="1">The sequence shown here is derived from an EMBL/GenBank/DDBJ whole genome shotgun (WGS) entry which is preliminary data.</text>
</comment>
<name>A0AAW2Z8P1_9EUKA</name>
<evidence type="ECO:0000313" key="1">
    <source>
        <dbReference type="EMBL" id="KAL0485577.1"/>
    </source>
</evidence>
<gene>
    <name evidence="1" type="ORF">AKO1_003166</name>
</gene>
<dbReference type="Proteomes" id="UP001431209">
    <property type="component" value="Unassembled WGS sequence"/>
</dbReference>
<accession>A0AAW2Z8P1</accession>
<evidence type="ECO:0000313" key="2">
    <source>
        <dbReference type="Proteomes" id="UP001431209"/>
    </source>
</evidence>
<reference evidence="1 2" key="1">
    <citation type="submission" date="2024-03" db="EMBL/GenBank/DDBJ databases">
        <title>The Acrasis kona genome and developmental transcriptomes reveal deep origins of eukaryotic multicellular pathways.</title>
        <authorList>
            <person name="Sheikh S."/>
            <person name="Fu C.-J."/>
            <person name="Brown M.W."/>
            <person name="Baldauf S.L."/>
        </authorList>
    </citation>
    <scope>NUCLEOTIDE SEQUENCE [LARGE SCALE GENOMIC DNA]</scope>
    <source>
        <strain evidence="1 2">ATCC MYA-3509</strain>
    </source>
</reference>
<protein>
    <submittedName>
        <fullName evidence="1">Uncharacterized protein</fullName>
    </submittedName>
</protein>